<dbReference type="InterPro" id="IPR006671">
    <property type="entry name" value="Cyclin_N"/>
</dbReference>
<feature type="non-terminal residue" evidence="2">
    <location>
        <position position="165"/>
    </location>
</feature>
<proteinExistence type="predicted"/>
<sequence>PYLGQEDLARLASHFISQLFLCPEYPQSSLATRALLKLPFFIAYALYRAELHPAVMFSALVLLQRLKSRFPLARGLSGHQLFISAFRLSSKVMCDYTYSAESWCIVAQGIFTAHQLNQMEREICKYLDWEITVSSLILSSFEKKIRANFWEMQSTYPDYAAAFVS</sequence>
<organism evidence="2 3">
    <name type="scientific">Hypholoma sublateritium (strain FD-334 SS-4)</name>
    <dbReference type="NCBI Taxonomy" id="945553"/>
    <lineage>
        <taxon>Eukaryota</taxon>
        <taxon>Fungi</taxon>
        <taxon>Dikarya</taxon>
        <taxon>Basidiomycota</taxon>
        <taxon>Agaricomycotina</taxon>
        <taxon>Agaricomycetes</taxon>
        <taxon>Agaricomycetidae</taxon>
        <taxon>Agaricales</taxon>
        <taxon>Agaricineae</taxon>
        <taxon>Strophariaceae</taxon>
        <taxon>Hypholoma</taxon>
    </lineage>
</organism>
<dbReference type="InterPro" id="IPR036915">
    <property type="entry name" value="Cyclin-like_sf"/>
</dbReference>
<feature type="non-terminal residue" evidence="2">
    <location>
        <position position="1"/>
    </location>
</feature>
<dbReference type="OrthoDB" id="244495at2759"/>
<dbReference type="Proteomes" id="UP000054270">
    <property type="component" value="Unassembled WGS sequence"/>
</dbReference>
<protein>
    <recommendedName>
        <fullName evidence="1">Cyclin N-terminal domain-containing protein</fullName>
    </recommendedName>
</protein>
<dbReference type="OMA" id="NHRMFLG"/>
<dbReference type="Gene3D" id="1.10.472.10">
    <property type="entry name" value="Cyclin-like"/>
    <property type="match status" value="1"/>
</dbReference>
<dbReference type="CDD" id="cd20557">
    <property type="entry name" value="CYCLIN_ScPCL1-like"/>
    <property type="match status" value="1"/>
</dbReference>
<dbReference type="STRING" id="945553.A0A0D2NXK2"/>
<name>A0A0D2NXK2_HYPSF</name>
<evidence type="ECO:0000313" key="2">
    <source>
        <dbReference type="EMBL" id="KJA13190.1"/>
    </source>
</evidence>
<dbReference type="SUPFAM" id="SSF47954">
    <property type="entry name" value="Cyclin-like"/>
    <property type="match status" value="1"/>
</dbReference>
<reference evidence="3" key="1">
    <citation type="submission" date="2014-04" db="EMBL/GenBank/DDBJ databases">
        <title>Evolutionary Origins and Diversification of the Mycorrhizal Mutualists.</title>
        <authorList>
            <consortium name="DOE Joint Genome Institute"/>
            <consortium name="Mycorrhizal Genomics Consortium"/>
            <person name="Kohler A."/>
            <person name="Kuo A."/>
            <person name="Nagy L.G."/>
            <person name="Floudas D."/>
            <person name="Copeland A."/>
            <person name="Barry K.W."/>
            <person name="Cichocki N."/>
            <person name="Veneault-Fourrey C."/>
            <person name="LaButti K."/>
            <person name="Lindquist E.A."/>
            <person name="Lipzen A."/>
            <person name="Lundell T."/>
            <person name="Morin E."/>
            <person name="Murat C."/>
            <person name="Riley R."/>
            <person name="Ohm R."/>
            <person name="Sun H."/>
            <person name="Tunlid A."/>
            <person name="Henrissat B."/>
            <person name="Grigoriev I.V."/>
            <person name="Hibbett D.S."/>
            <person name="Martin F."/>
        </authorList>
    </citation>
    <scope>NUCLEOTIDE SEQUENCE [LARGE SCALE GENOMIC DNA]</scope>
    <source>
        <strain evidence="3">FD-334 SS-4</strain>
    </source>
</reference>
<gene>
    <name evidence="2" type="ORF">HYPSUDRAFT_108914</name>
</gene>
<evidence type="ECO:0000259" key="1">
    <source>
        <dbReference type="Pfam" id="PF00134"/>
    </source>
</evidence>
<dbReference type="InterPro" id="IPR013922">
    <property type="entry name" value="Cyclin_PHO80-like"/>
</dbReference>
<dbReference type="GO" id="GO:0016538">
    <property type="term" value="F:cyclin-dependent protein serine/threonine kinase regulator activity"/>
    <property type="evidence" value="ECO:0007669"/>
    <property type="project" value="TreeGrafter"/>
</dbReference>
<dbReference type="GO" id="GO:0000307">
    <property type="term" value="C:cyclin-dependent protein kinase holoenzyme complex"/>
    <property type="evidence" value="ECO:0007669"/>
    <property type="project" value="TreeGrafter"/>
</dbReference>
<dbReference type="PANTHER" id="PTHR15615">
    <property type="match status" value="1"/>
</dbReference>
<dbReference type="EMBL" id="KN817772">
    <property type="protein sequence ID" value="KJA13190.1"/>
    <property type="molecule type" value="Genomic_DNA"/>
</dbReference>
<dbReference type="PANTHER" id="PTHR15615:SF108">
    <property type="entry name" value="PROTEIN CNPPD1"/>
    <property type="match status" value="1"/>
</dbReference>
<dbReference type="AlphaFoldDB" id="A0A0D2NXK2"/>
<keyword evidence="3" id="KW-1185">Reference proteome</keyword>
<dbReference type="GO" id="GO:0005634">
    <property type="term" value="C:nucleus"/>
    <property type="evidence" value="ECO:0007669"/>
    <property type="project" value="TreeGrafter"/>
</dbReference>
<dbReference type="Pfam" id="PF00134">
    <property type="entry name" value="Cyclin_N"/>
    <property type="match status" value="1"/>
</dbReference>
<feature type="domain" description="Cyclin N-terminal" evidence="1">
    <location>
        <begin position="38"/>
        <end position="131"/>
    </location>
</feature>
<dbReference type="GO" id="GO:0019901">
    <property type="term" value="F:protein kinase binding"/>
    <property type="evidence" value="ECO:0007669"/>
    <property type="project" value="InterPro"/>
</dbReference>
<accession>A0A0D2NXK2</accession>
<evidence type="ECO:0000313" key="3">
    <source>
        <dbReference type="Proteomes" id="UP000054270"/>
    </source>
</evidence>